<dbReference type="EMBL" id="DWVS01000303">
    <property type="protein sequence ID" value="HJC88696.1"/>
    <property type="molecule type" value="Genomic_DNA"/>
</dbReference>
<dbReference type="Proteomes" id="UP000823922">
    <property type="component" value="Unassembled WGS sequence"/>
</dbReference>
<gene>
    <name evidence="1" type="ORF">H9926_11855</name>
</gene>
<evidence type="ECO:0000313" key="2">
    <source>
        <dbReference type="Proteomes" id="UP000823922"/>
    </source>
</evidence>
<dbReference type="GO" id="GO:0016787">
    <property type="term" value="F:hydrolase activity"/>
    <property type="evidence" value="ECO:0007669"/>
    <property type="project" value="UniProtKB-KW"/>
</dbReference>
<protein>
    <submittedName>
        <fullName evidence="1">Glycosyl hydrolase</fullName>
    </submittedName>
</protein>
<keyword evidence="1" id="KW-0378">Hydrolase</keyword>
<comment type="caution">
    <text evidence="1">The sequence shown here is derived from an EMBL/GenBank/DDBJ whole genome shotgun (WGS) entry which is preliminary data.</text>
</comment>
<accession>A0A9D2QJL7</accession>
<sequence>MRQITLPSPLFRDPIHDCPTDPTVIWSEEEKQWYLFYTQRRADAPAIGVSWVHGTKIGVASSLDGSRWLYRGTLEGLDIERGHNTFWAPEIIRAEGAYHMYVSYITGIPTDWNYPRQMLHYTSGNLWDWKFLGRVDLDSERVIDACVYEVEPGLYKMWYKDENRESRTFAAVSRDLHSWQVLGAEITDCAQEGPNVFELDGIRWMISDYWNGLAVYRSADFRNWTRCPDILRESGTRPMDVGFAHHADVLVKDGKAYIFYFCHPYADEGKAEEDGNGIFTERERNMAVVQAAQLKVQNGILICDRNAPVIWEKME</sequence>
<dbReference type="Gene3D" id="2.115.10.20">
    <property type="entry name" value="Glycosyl hydrolase domain, family 43"/>
    <property type="match status" value="2"/>
</dbReference>
<proteinExistence type="predicted"/>
<dbReference type="AlphaFoldDB" id="A0A9D2QJL7"/>
<organism evidence="1 2">
    <name type="scientific">Candidatus Eisenbergiella intestinigallinarum</name>
    <dbReference type="NCBI Taxonomy" id="2838549"/>
    <lineage>
        <taxon>Bacteria</taxon>
        <taxon>Bacillati</taxon>
        <taxon>Bacillota</taxon>
        <taxon>Clostridia</taxon>
        <taxon>Lachnospirales</taxon>
        <taxon>Lachnospiraceae</taxon>
        <taxon>Eisenbergiella</taxon>
    </lineage>
</organism>
<dbReference type="InterPro" id="IPR023296">
    <property type="entry name" value="Glyco_hydro_beta-prop_sf"/>
</dbReference>
<reference evidence="1" key="1">
    <citation type="journal article" date="2021" name="PeerJ">
        <title>Extensive microbial diversity within the chicken gut microbiome revealed by metagenomics and culture.</title>
        <authorList>
            <person name="Gilroy R."/>
            <person name="Ravi A."/>
            <person name="Getino M."/>
            <person name="Pursley I."/>
            <person name="Horton D.L."/>
            <person name="Alikhan N.F."/>
            <person name="Baker D."/>
            <person name="Gharbi K."/>
            <person name="Hall N."/>
            <person name="Watson M."/>
            <person name="Adriaenssens E.M."/>
            <person name="Foster-Nyarko E."/>
            <person name="Jarju S."/>
            <person name="Secka A."/>
            <person name="Antonio M."/>
            <person name="Oren A."/>
            <person name="Chaudhuri R.R."/>
            <person name="La Ragione R."/>
            <person name="Hildebrand F."/>
            <person name="Pallen M.J."/>
        </authorList>
    </citation>
    <scope>NUCLEOTIDE SEQUENCE</scope>
    <source>
        <strain evidence="1">ChiBcec1-1630</strain>
    </source>
</reference>
<dbReference type="SUPFAM" id="SSF75005">
    <property type="entry name" value="Arabinanase/levansucrase/invertase"/>
    <property type="match status" value="1"/>
</dbReference>
<evidence type="ECO:0000313" key="1">
    <source>
        <dbReference type="EMBL" id="HJC88696.1"/>
    </source>
</evidence>
<reference evidence="1" key="2">
    <citation type="submission" date="2021-04" db="EMBL/GenBank/DDBJ databases">
        <authorList>
            <person name="Gilroy R."/>
        </authorList>
    </citation>
    <scope>NUCLEOTIDE SEQUENCE</scope>
    <source>
        <strain evidence="1">ChiBcec1-1630</strain>
    </source>
</reference>
<name>A0A9D2QJL7_9FIRM</name>
<dbReference type="CDD" id="cd08984">
    <property type="entry name" value="GH43-like"/>
    <property type="match status" value="1"/>
</dbReference>